<evidence type="ECO:0000256" key="14">
    <source>
        <dbReference type="RuleBase" id="RU003540"/>
    </source>
</evidence>
<dbReference type="Proteomes" id="UP000281553">
    <property type="component" value="Unassembled WGS sequence"/>
</dbReference>
<dbReference type="Pfam" id="PF00191">
    <property type="entry name" value="Annexin"/>
    <property type="match status" value="7"/>
</dbReference>
<dbReference type="SMART" id="SM00335">
    <property type="entry name" value="ANX"/>
    <property type="match status" value="7"/>
</dbReference>
<evidence type="ECO:0000256" key="9">
    <source>
        <dbReference type="ARBA" id="ARBA00023216"/>
    </source>
</evidence>
<dbReference type="InterPro" id="IPR018252">
    <property type="entry name" value="Annexin_repeat_CS"/>
</dbReference>
<dbReference type="InterPro" id="IPR018502">
    <property type="entry name" value="Annexin_repeat"/>
</dbReference>
<dbReference type="PANTHER" id="PTHR10502:SF102">
    <property type="entry name" value="ANNEXIN B11"/>
    <property type="match status" value="1"/>
</dbReference>
<dbReference type="FunFam" id="1.10.220.10:FF:000001">
    <property type="entry name" value="Annexin"/>
    <property type="match status" value="1"/>
</dbReference>
<evidence type="ECO:0000313" key="15">
    <source>
        <dbReference type="EMBL" id="VDK81949.1"/>
    </source>
</evidence>
<dbReference type="FunFam" id="1.10.220.10:FF:000005">
    <property type="entry name" value="Annexin"/>
    <property type="match status" value="3"/>
</dbReference>
<evidence type="ECO:0000256" key="10">
    <source>
        <dbReference type="ARBA" id="ARBA00023302"/>
    </source>
</evidence>
<keyword evidence="5" id="KW-0964">Secreted</keyword>
<evidence type="ECO:0000256" key="8">
    <source>
        <dbReference type="ARBA" id="ARBA00022837"/>
    </source>
</evidence>
<dbReference type="GO" id="GO:0005886">
    <property type="term" value="C:plasma membrane"/>
    <property type="evidence" value="ECO:0007669"/>
    <property type="project" value="TreeGrafter"/>
</dbReference>
<name>A0A3P6TF61_DIBLA</name>
<accession>A0A3P6TF61</accession>
<comment type="similarity">
    <text evidence="3 14">Belongs to the annexin family.</text>
</comment>
<dbReference type="PROSITE" id="PS00223">
    <property type="entry name" value="ANNEXIN_1"/>
    <property type="match status" value="2"/>
</dbReference>
<reference evidence="15 16" key="1">
    <citation type="submission" date="2018-11" db="EMBL/GenBank/DDBJ databases">
        <authorList>
            <consortium name="Pathogen Informatics"/>
        </authorList>
    </citation>
    <scope>NUCLEOTIDE SEQUENCE [LARGE SCALE GENOMIC DNA]</scope>
</reference>
<dbReference type="PANTHER" id="PTHR10502">
    <property type="entry name" value="ANNEXIN"/>
    <property type="match status" value="1"/>
</dbReference>
<dbReference type="PROSITE" id="PS51897">
    <property type="entry name" value="ANNEXIN_2"/>
    <property type="match status" value="7"/>
</dbReference>
<proteinExistence type="inferred from homology"/>
<dbReference type="FunFam" id="1.10.220.10:FF:000002">
    <property type="entry name" value="Annexin"/>
    <property type="match status" value="2"/>
</dbReference>
<dbReference type="GO" id="GO:0005576">
    <property type="term" value="C:extracellular region"/>
    <property type="evidence" value="ECO:0007669"/>
    <property type="project" value="UniProtKB-SubCell"/>
</dbReference>
<organism evidence="15 16">
    <name type="scientific">Dibothriocephalus latus</name>
    <name type="common">Fish tapeworm</name>
    <name type="synonym">Diphyllobothrium latum</name>
    <dbReference type="NCBI Taxonomy" id="60516"/>
    <lineage>
        <taxon>Eukaryota</taxon>
        <taxon>Metazoa</taxon>
        <taxon>Spiralia</taxon>
        <taxon>Lophotrochozoa</taxon>
        <taxon>Platyhelminthes</taxon>
        <taxon>Cestoda</taxon>
        <taxon>Eucestoda</taxon>
        <taxon>Diphyllobothriidea</taxon>
        <taxon>Diphyllobothriidae</taxon>
        <taxon>Dibothriocephalus</taxon>
    </lineage>
</organism>
<dbReference type="AlphaFoldDB" id="A0A3P6TF61"/>
<comment type="function">
    <text evidence="11">Involved in reproduction of the worm. Involved in host-parasite interaction. Delivered into the host cell by means of parasite exosomes. Binds to acidic phospholipid membranes in a calcium-dependent manner in vitro. Causes aggregation of liposomes in the presence of calcium, but not in its absence. Likely to promote membrane fusion. May provide structural integrity within the tegument.</text>
</comment>
<dbReference type="Gene3D" id="1.10.220.10">
    <property type="entry name" value="Annexin"/>
    <property type="match status" value="7"/>
</dbReference>
<comment type="subcellular location">
    <subcellularLocation>
        <location evidence="1">Host cell</location>
    </subcellularLocation>
    <subcellularLocation>
        <location evidence="2">Secreted</location>
        <location evidence="2">Extracellular exosome</location>
    </subcellularLocation>
    <subcellularLocation>
        <location evidence="12">Tegument</location>
    </subcellularLocation>
</comment>
<dbReference type="GO" id="GO:0043657">
    <property type="term" value="C:host cell"/>
    <property type="evidence" value="ECO:0007669"/>
    <property type="project" value="UniProtKB-SubCell"/>
</dbReference>
<dbReference type="PRINTS" id="PR00196">
    <property type="entry name" value="ANNEXIN"/>
</dbReference>
<dbReference type="GO" id="GO:0005509">
    <property type="term" value="F:calcium ion binding"/>
    <property type="evidence" value="ECO:0007669"/>
    <property type="project" value="InterPro"/>
</dbReference>
<keyword evidence="9 14" id="KW-0041">Annexin</keyword>
<dbReference type="SUPFAM" id="SSF47874">
    <property type="entry name" value="Annexin"/>
    <property type="match status" value="2"/>
</dbReference>
<dbReference type="InterPro" id="IPR037104">
    <property type="entry name" value="Annexin_sf"/>
</dbReference>
<keyword evidence="6" id="KW-0479">Metal-binding</keyword>
<sequence>MNAQADAEALEKAMKGLGTDEQAIIDLLSKRSVHQRQQIAVAYKSQYGKDLKDRLHSELSGHFRQAVLYSFYDMAHVNAKACYKAIKGAGTDEKVLIDVICTSTNEEIEALKKAYMDILLEEKQNALRRNLELDVKNDTSGDFEKVLIALLQGKRGGDVDEVKMREECEALYAGGEARLGTDESTFTRILVTRSWKDIVKINEHYNAAVGHDLITAIGKETSGDYRDALQTIVRTAINRNKAYAEVLYRTMKGAGTHDDNLVRMIIAHSEKTMSNQGTVHPASQMNPHDDAAALEKAMKGLGTDEQAIIDLLSKRSVHQRQMIAETYKASYGKDLKDRLHSELSGHFRRAVLYSFYDMAHVNAKACYKAMKGAGTDEQVLIDVICTSTNEEIHALKEAYKDSELSRYTSTLSLRRNLELDVKKDTSGDFEKVLIALLQGQRGGDVDEGKIREDCEALYKGGEAKLGTDESTFTRILVSRSWKDITKINDIYNQAVGHDLITAIGKETSGDYRDALQTIVKTALNRNKTYAEILYKTMKGLGTHDDNLVRMIIAHSEVDLAIIRHTFDSTYEKSLEQMIEGDTSGDYRKYLLAILGQ</sequence>
<keyword evidence="10 14" id="KW-0111">Calcium/phospholipid-binding</keyword>
<dbReference type="GO" id="GO:0005737">
    <property type="term" value="C:cytoplasm"/>
    <property type="evidence" value="ECO:0007669"/>
    <property type="project" value="TreeGrafter"/>
</dbReference>
<dbReference type="GO" id="GO:0001786">
    <property type="term" value="F:phosphatidylserine binding"/>
    <property type="evidence" value="ECO:0007669"/>
    <property type="project" value="TreeGrafter"/>
</dbReference>
<keyword evidence="16" id="KW-1185">Reference proteome</keyword>
<evidence type="ECO:0000313" key="16">
    <source>
        <dbReference type="Proteomes" id="UP000281553"/>
    </source>
</evidence>
<evidence type="ECO:0000256" key="11">
    <source>
        <dbReference type="ARBA" id="ARBA00059330"/>
    </source>
</evidence>
<dbReference type="GO" id="GO:0005634">
    <property type="term" value="C:nucleus"/>
    <property type="evidence" value="ECO:0007669"/>
    <property type="project" value="TreeGrafter"/>
</dbReference>
<evidence type="ECO:0000256" key="4">
    <source>
        <dbReference type="ARBA" id="ARBA00011738"/>
    </source>
</evidence>
<dbReference type="EMBL" id="UYRU01043423">
    <property type="protein sequence ID" value="VDK81949.1"/>
    <property type="molecule type" value="Genomic_DNA"/>
</dbReference>
<evidence type="ECO:0000256" key="2">
    <source>
        <dbReference type="ARBA" id="ARBA00004550"/>
    </source>
</evidence>
<dbReference type="InterPro" id="IPR001464">
    <property type="entry name" value="Annexin"/>
</dbReference>
<evidence type="ECO:0000256" key="13">
    <source>
        <dbReference type="ARBA" id="ARBA00077076"/>
    </source>
</evidence>
<dbReference type="GO" id="GO:0012506">
    <property type="term" value="C:vesicle membrane"/>
    <property type="evidence" value="ECO:0007669"/>
    <property type="project" value="TreeGrafter"/>
</dbReference>
<dbReference type="FunFam" id="1.10.220.10:FF:000004">
    <property type="entry name" value="Annexin"/>
    <property type="match status" value="1"/>
</dbReference>
<evidence type="ECO:0000256" key="5">
    <source>
        <dbReference type="ARBA" id="ARBA00022525"/>
    </source>
</evidence>
<protein>
    <recommendedName>
        <fullName evidence="13 14">Annexin</fullName>
    </recommendedName>
</protein>
<evidence type="ECO:0000256" key="3">
    <source>
        <dbReference type="ARBA" id="ARBA00007831"/>
    </source>
</evidence>
<evidence type="ECO:0000256" key="7">
    <source>
        <dbReference type="ARBA" id="ARBA00022737"/>
    </source>
</evidence>
<keyword evidence="7 14" id="KW-0677">Repeat</keyword>
<comment type="subunit">
    <text evidence="4">Homodimer.</text>
</comment>
<evidence type="ECO:0000256" key="6">
    <source>
        <dbReference type="ARBA" id="ARBA00022723"/>
    </source>
</evidence>
<comment type="domain">
    <text evidence="14">A pair of annexin repeats may form one binding site for calcium and phospholipid.</text>
</comment>
<evidence type="ECO:0000256" key="12">
    <source>
        <dbReference type="ARBA" id="ARBA00060393"/>
    </source>
</evidence>
<dbReference type="GO" id="GO:0005544">
    <property type="term" value="F:calcium-dependent phospholipid binding"/>
    <property type="evidence" value="ECO:0007669"/>
    <property type="project" value="UniProtKB-KW"/>
</dbReference>
<evidence type="ECO:0000256" key="1">
    <source>
        <dbReference type="ARBA" id="ARBA00004340"/>
    </source>
</evidence>
<keyword evidence="8 14" id="KW-0106">Calcium</keyword>
<dbReference type="OrthoDB" id="37886at2759"/>
<gene>
    <name evidence="15" type="ORF">DILT_LOCUS3289</name>
</gene>